<gene>
    <name evidence="1" type="ORF">CIAN88_12090</name>
</gene>
<dbReference type="EMBL" id="JQIF01000050">
    <property type="protein sequence ID" value="KGJ52890.1"/>
    <property type="molecule type" value="Genomic_DNA"/>
</dbReference>
<dbReference type="RefSeq" id="WP_044905660.1">
    <property type="nucleotide sequence ID" value="NZ_JQIF01000050.1"/>
</dbReference>
<comment type="caution">
    <text evidence="1">The sequence shown here is derived from an EMBL/GenBank/DDBJ whole genome shotgun (WGS) entry which is preliminary data.</text>
</comment>
<dbReference type="GO" id="GO:0009976">
    <property type="term" value="F:tocopherol cyclase activity"/>
    <property type="evidence" value="ECO:0007669"/>
    <property type="project" value="InterPro"/>
</dbReference>
<accession>A0A099I5F5</accession>
<dbReference type="PANTHER" id="PTHR35309">
    <property type="match status" value="1"/>
</dbReference>
<reference evidence="1 2" key="1">
    <citation type="submission" date="2014-08" db="EMBL/GenBank/DDBJ databases">
        <title>Clostridium innocuum, an unnegligible vancomycin-resistant pathogen causing extra-intestinal infections.</title>
        <authorList>
            <person name="Feng Y."/>
            <person name="Chiu C.-H."/>
        </authorList>
    </citation>
    <scope>NUCLEOTIDE SEQUENCE [LARGE SCALE GENOMIC DNA]</scope>
    <source>
        <strain evidence="1 2">AN88</strain>
    </source>
</reference>
<sequence length="305" mass="34671">MKSSLEQEFALHLPKGNKPWFEGWYVRVQTKEISFAIIFGLQISNAKKSAFIQILDTHTKKSRYVEYPWKAVTIQQHPFVINIRGNRLSMNSVTLRLPQLQADLLHSSLTPLHTSPYAPTIMGPFSYVSMECVHSIISLRHTVSGTLRLNNRCFQIHGSGYMEKDRGISFPSAYAWFQSNNCEDTASCFFFSLAHIPFLTGSFQGCICVLMVHEKQLCFATYLGCRATEDRKNQQIVLRQYPLELRIRLSGEKGHTLASPKQGAMQGRIQETLRGEAFVTLLSKGRHIKSWHFTQGGLERAGIDI</sequence>
<dbReference type="InterPro" id="IPR025893">
    <property type="entry name" value="Tocopherol_cyclase"/>
</dbReference>
<dbReference type="AlphaFoldDB" id="A0A099I5F5"/>
<name>A0A099I5F5_CLOIN</name>
<evidence type="ECO:0000313" key="1">
    <source>
        <dbReference type="EMBL" id="KGJ52890.1"/>
    </source>
</evidence>
<proteinExistence type="predicted"/>
<dbReference type="SUPFAM" id="SSF159245">
    <property type="entry name" value="AttH-like"/>
    <property type="match status" value="1"/>
</dbReference>
<protein>
    <recommendedName>
        <fullName evidence="3">Tocopherol cyclase</fullName>
    </recommendedName>
</protein>
<evidence type="ECO:0008006" key="3">
    <source>
        <dbReference type="Google" id="ProtNLM"/>
    </source>
</evidence>
<dbReference type="Proteomes" id="UP000030008">
    <property type="component" value="Unassembled WGS sequence"/>
</dbReference>
<evidence type="ECO:0000313" key="2">
    <source>
        <dbReference type="Proteomes" id="UP000030008"/>
    </source>
</evidence>
<dbReference type="PANTHER" id="PTHR35309:SF4">
    <property type="entry name" value="TOCOPHEROL CYCLASE"/>
    <property type="match status" value="1"/>
</dbReference>
<organism evidence="1 2">
    <name type="scientific">Clostridium innocuum</name>
    <dbReference type="NCBI Taxonomy" id="1522"/>
    <lineage>
        <taxon>Bacteria</taxon>
        <taxon>Bacillati</taxon>
        <taxon>Bacillota</taxon>
        <taxon>Clostridia</taxon>
        <taxon>Eubacteriales</taxon>
        <taxon>Clostridiaceae</taxon>
        <taxon>Clostridium</taxon>
    </lineage>
</organism>